<evidence type="ECO:0000313" key="2">
    <source>
        <dbReference type="Proteomes" id="UP000068447"/>
    </source>
</evidence>
<dbReference type="EMBL" id="CP013650">
    <property type="protein sequence ID" value="ALS99901.1"/>
    <property type="molecule type" value="Genomic_DNA"/>
</dbReference>
<evidence type="ECO:0000313" key="1">
    <source>
        <dbReference type="EMBL" id="ALS99901.1"/>
    </source>
</evidence>
<reference evidence="1 2" key="1">
    <citation type="submission" date="2015-12" db="EMBL/GenBank/DDBJ databases">
        <title>Complete genome of Lacimicrobium alkaliphilum KCTC 32984.</title>
        <authorList>
            <person name="Kim S.-G."/>
            <person name="Lee Y.-J."/>
        </authorList>
    </citation>
    <scope>NUCLEOTIDE SEQUENCE [LARGE SCALE GENOMIC DNA]</scope>
    <source>
        <strain evidence="1 2">YelD216</strain>
    </source>
</reference>
<dbReference type="KEGG" id="lal:AT746_17605"/>
<dbReference type="AlphaFoldDB" id="A0A0U2PJZ0"/>
<gene>
    <name evidence="1" type="ORF">AT746_17605</name>
</gene>
<dbReference type="OrthoDB" id="7054297at2"/>
<dbReference type="RefSeq" id="WP_062483145.1">
    <property type="nucleotide sequence ID" value="NZ_CP013650.1"/>
</dbReference>
<dbReference type="PROSITE" id="PS51257">
    <property type="entry name" value="PROKAR_LIPOPROTEIN"/>
    <property type="match status" value="1"/>
</dbReference>
<dbReference type="InterPro" id="IPR006905">
    <property type="entry name" value="Flavin_halogenase"/>
</dbReference>
<proteinExistence type="predicted"/>
<dbReference type="Pfam" id="PF04820">
    <property type="entry name" value="Trp_halogenase"/>
    <property type="match status" value="1"/>
</dbReference>
<keyword evidence="2" id="KW-1185">Reference proteome</keyword>
<dbReference type="STRING" id="1526571.AT746_17605"/>
<dbReference type="InterPro" id="IPR036188">
    <property type="entry name" value="FAD/NAD-bd_sf"/>
</dbReference>
<accession>A0A0U2PJZ0</accession>
<dbReference type="Gene3D" id="3.50.50.60">
    <property type="entry name" value="FAD/NAD(P)-binding domain"/>
    <property type="match status" value="1"/>
</dbReference>
<dbReference type="Proteomes" id="UP000068447">
    <property type="component" value="Chromosome"/>
</dbReference>
<sequence>MRSIRQLVFVGQGLWLQMAVALACRQLKPFGMHCSAIEMPGLQPESGSVACGPELQSVCQMLGLNMIEILRQASATFSLGRDYKDAANSEARPPSSGWFVPYGSFGLSQNGAEFEQGLFGYLATQPDQQLEPYCLAAHAARHGKFALAPQSRPDLKALLDFGLHLDSHAFAAVLRQYNQQQGVAFVQSETLNMQQTAEGVIQHVVLDDGQTLPLDFFIDCRPAADQADSAACRIQLSAEQPGSELNRPYTSVERTPWGWLVNHPLQGRCIWYTEFSPSLHRQEQITEWLEKRLAKPAWKTRHRRQQAPQHLWQANCLKLGLAAEALDSPLLDDLGALQYLLIRWLDLLPNQTLCPATASLFNQHWQLYYQESLDYLKYHQAPLETESGRLFARLGRLPMQETDAIRNVQRIALLYGLGLRPQLPSRLLACNSPTEIADAMEKIRYHLNNLVVGMPEHQQTLSRCLAAPFVDR</sequence>
<dbReference type="GO" id="GO:0004497">
    <property type="term" value="F:monooxygenase activity"/>
    <property type="evidence" value="ECO:0007669"/>
    <property type="project" value="InterPro"/>
</dbReference>
<name>A0A0U2PJZ0_9ALTE</name>
<evidence type="ECO:0008006" key="3">
    <source>
        <dbReference type="Google" id="ProtNLM"/>
    </source>
</evidence>
<organism evidence="1 2">
    <name type="scientific">Lacimicrobium alkaliphilum</name>
    <dbReference type="NCBI Taxonomy" id="1526571"/>
    <lineage>
        <taxon>Bacteria</taxon>
        <taxon>Pseudomonadati</taxon>
        <taxon>Pseudomonadota</taxon>
        <taxon>Gammaproteobacteria</taxon>
        <taxon>Alteromonadales</taxon>
        <taxon>Alteromonadaceae</taxon>
        <taxon>Lacimicrobium</taxon>
    </lineage>
</organism>
<protein>
    <recommendedName>
        <fullName evidence="3">Tryptophan halogenase</fullName>
    </recommendedName>
</protein>